<dbReference type="PROSITE" id="PS50012">
    <property type="entry name" value="RCC1_3"/>
    <property type="match status" value="2"/>
</dbReference>
<name>A0ABR2H4N3_9EUKA</name>
<dbReference type="InterPro" id="IPR000408">
    <property type="entry name" value="Reg_chr_condens"/>
</dbReference>
<dbReference type="PANTHER" id="PTHR23257">
    <property type="entry name" value="SERINE-THREONINE PROTEIN KINASE"/>
    <property type="match status" value="1"/>
</dbReference>
<dbReference type="PROSITE" id="PS00108">
    <property type="entry name" value="PROTEIN_KINASE_ST"/>
    <property type="match status" value="1"/>
</dbReference>
<dbReference type="InterPro" id="IPR000719">
    <property type="entry name" value="Prot_kinase_dom"/>
</dbReference>
<evidence type="ECO:0000256" key="1">
    <source>
        <dbReference type="PROSITE-ProRule" id="PRU00235"/>
    </source>
</evidence>
<feature type="coiled-coil region" evidence="2">
    <location>
        <begin position="376"/>
        <end position="403"/>
    </location>
</feature>
<dbReference type="Pfam" id="PF00415">
    <property type="entry name" value="RCC1"/>
    <property type="match status" value="1"/>
</dbReference>
<keyword evidence="6" id="KW-1185">Reference proteome</keyword>
<dbReference type="InterPro" id="IPR011009">
    <property type="entry name" value="Kinase-like_dom_sf"/>
</dbReference>
<dbReference type="PROSITE" id="PS50011">
    <property type="entry name" value="PROTEIN_KINASE_DOM"/>
    <property type="match status" value="1"/>
</dbReference>
<evidence type="ECO:0000256" key="3">
    <source>
        <dbReference type="SAM" id="MobiDB-lite"/>
    </source>
</evidence>
<dbReference type="Proteomes" id="UP001470230">
    <property type="component" value="Unassembled WGS sequence"/>
</dbReference>
<dbReference type="SMART" id="SM00220">
    <property type="entry name" value="S_TKc"/>
    <property type="match status" value="1"/>
</dbReference>
<evidence type="ECO:0000313" key="5">
    <source>
        <dbReference type="EMBL" id="KAK8840717.1"/>
    </source>
</evidence>
<proteinExistence type="predicted"/>
<dbReference type="Gene3D" id="1.10.510.10">
    <property type="entry name" value="Transferase(Phosphotransferase) domain 1"/>
    <property type="match status" value="1"/>
</dbReference>
<feature type="domain" description="Protein kinase" evidence="4">
    <location>
        <begin position="428"/>
        <end position="689"/>
    </location>
</feature>
<reference evidence="5 6" key="1">
    <citation type="submission" date="2024-04" db="EMBL/GenBank/DDBJ databases">
        <title>Tritrichomonas musculus Genome.</title>
        <authorList>
            <person name="Alves-Ferreira E."/>
            <person name="Grigg M."/>
            <person name="Lorenzi H."/>
            <person name="Galac M."/>
        </authorList>
    </citation>
    <scope>NUCLEOTIDE SEQUENCE [LARGE SCALE GENOMIC DNA]</scope>
    <source>
        <strain evidence="5 6">EAF2021</strain>
    </source>
</reference>
<dbReference type="SUPFAM" id="SSF56112">
    <property type="entry name" value="Protein kinase-like (PK-like)"/>
    <property type="match status" value="1"/>
</dbReference>
<dbReference type="EMBL" id="JAPFFF010000044">
    <property type="protein sequence ID" value="KAK8840717.1"/>
    <property type="molecule type" value="Genomic_DNA"/>
</dbReference>
<keyword evidence="2" id="KW-0175">Coiled coil</keyword>
<dbReference type="Gene3D" id="2.130.10.30">
    <property type="entry name" value="Regulator of chromosome condensation 1/beta-lactamase-inhibitor protein II"/>
    <property type="match status" value="2"/>
</dbReference>
<evidence type="ECO:0000256" key="2">
    <source>
        <dbReference type="SAM" id="Coils"/>
    </source>
</evidence>
<protein>
    <recommendedName>
        <fullName evidence="4">Protein kinase domain-containing protein</fullName>
    </recommendedName>
</protein>
<gene>
    <name evidence="5" type="ORF">M9Y10_030493</name>
</gene>
<evidence type="ECO:0000259" key="4">
    <source>
        <dbReference type="PROSITE" id="PS50011"/>
    </source>
</evidence>
<organism evidence="5 6">
    <name type="scientific">Tritrichomonas musculus</name>
    <dbReference type="NCBI Taxonomy" id="1915356"/>
    <lineage>
        <taxon>Eukaryota</taxon>
        <taxon>Metamonada</taxon>
        <taxon>Parabasalia</taxon>
        <taxon>Tritrichomonadida</taxon>
        <taxon>Tritrichomonadidae</taxon>
        <taxon>Tritrichomonas</taxon>
    </lineage>
</organism>
<dbReference type="Pfam" id="PF00069">
    <property type="entry name" value="Pkinase"/>
    <property type="match status" value="1"/>
</dbReference>
<feature type="repeat" description="RCC1" evidence="1">
    <location>
        <begin position="1"/>
        <end position="53"/>
    </location>
</feature>
<feature type="repeat" description="RCC1" evidence="1">
    <location>
        <begin position="240"/>
        <end position="292"/>
    </location>
</feature>
<evidence type="ECO:0000313" key="6">
    <source>
        <dbReference type="Proteomes" id="UP001470230"/>
    </source>
</evidence>
<accession>A0ABR2H4N3</accession>
<dbReference type="InterPro" id="IPR009091">
    <property type="entry name" value="RCC1/BLIP-II"/>
</dbReference>
<feature type="region of interest" description="Disordered" evidence="3">
    <location>
        <begin position="356"/>
        <end position="375"/>
    </location>
</feature>
<sequence>MIIVCGNNDQFQLGVKSNSADQEVSPPLPSQIDASSVLSYSTLNYHTVLITKDGLMQAAGDSGSGRISGILNNYEHNQFNIIEIRDNKNHLFVPISAVCGWFYTLYLVSREKNSNQNQLAYASSSSMDNYPAILNIGNRNPIAIFGGEGISAAIDSEGAIIFIFNSNIIKVTHLPGNEKAVSVACCNNFTIVLSSNNYVFYSEIKKNKDIDLQKVTELEHTEIVNISGTFNHCFAVSKDGKVFGFGDNHDGQLGIGSSPKTVAKFTEVSKLGKHKIVAAYAGSSHSLFQTRSGKIFACGANNSGQLLLSSTSNKNELFPVETTIQKGAKFCIAGAFLSVVFIDALPEMSPNQVIKTQKVTPSTTKPKRTAPASDEVSLLKAENARLIKENQQLLEKVKKFESSQLTKSDTSTKKNELDILSVENISQLKQVEALGRGSQSQVVKVSREQFFALKILDIKVKKTKSSKKTADNEDFSMMKRFLQEYEILNSLHHPNIIKTFGICFGDSANPPSILLEFCPCNLSDIVEDLDDFERVTVIYEIAAAMKAVHGSHLIHRDLKPENILLDDKKHAKLSDFGISCFVDVSTQTQSKTGCIGTLKFMAPELLNESTKYSEKVDVYSFGVVVFFILSSGEYPKISIVEVGNGKKAKIPDSVNSFSRDLINQCWSTDPKLRPSFSEIVDKIVDHKFKMIDGVEKDLQKFKAFLSL</sequence>
<dbReference type="InterPro" id="IPR050167">
    <property type="entry name" value="Ser_Thr_protein_kinase"/>
</dbReference>
<dbReference type="SUPFAM" id="SSF50985">
    <property type="entry name" value="RCC1/BLIP-II"/>
    <property type="match status" value="2"/>
</dbReference>
<comment type="caution">
    <text evidence="5">The sequence shown here is derived from an EMBL/GenBank/DDBJ whole genome shotgun (WGS) entry which is preliminary data.</text>
</comment>
<dbReference type="InterPro" id="IPR008271">
    <property type="entry name" value="Ser/Thr_kinase_AS"/>
</dbReference>